<dbReference type="EMBL" id="CP096829">
    <property type="protein sequence ID" value="UPZ14283.1"/>
    <property type="molecule type" value="Genomic_DNA"/>
</dbReference>
<dbReference type="RefSeq" id="WP_248726586.1">
    <property type="nucleotide sequence ID" value="NZ_CP096829.1"/>
</dbReference>
<dbReference type="InterPro" id="IPR023346">
    <property type="entry name" value="Lysozyme-like_dom_sf"/>
</dbReference>
<dbReference type="Proteomes" id="UP000829998">
    <property type="component" value="Chromosome"/>
</dbReference>
<protein>
    <submittedName>
        <fullName evidence="1">Uncharacterized protein</fullName>
    </submittedName>
</protein>
<gene>
    <name evidence="1" type="ORF">M0M44_16120</name>
</gene>
<evidence type="ECO:0000313" key="2">
    <source>
        <dbReference type="Proteomes" id="UP000829998"/>
    </source>
</evidence>
<proteinExistence type="predicted"/>
<organism evidence="1 2">
    <name type="scientific">Flavobacterium humidisoli</name>
    <dbReference type="NCBI Taxonomy" id="2937442"/>
    <lineage>
        <taxon>Bacteria</taxon>
        <taxon>Pseudomonadati</taxon>
        <taxon>Bacteroidota</taxon>
        <taxon>Flavobacteriia</taxon>
        <taxon>Flavobacteriales</taxon>
        <taxon>Flavobacteriaceae</taxon>
        <taxon>Flavobacterium</taxon>
    </lineage>
</organism>
<evidence type="ECO:0000313" key="1">
    <source>
        <dbReference type="EMBL" id="UPZ14283.1"/>
    </source>
</evidence>
<reference evidence="1 2" key="1">
    <citation type="submission" date="2022-04" db="EMBL/GenBank/DDBJ databases">
        <authorList>
            <person name="Ra J.-S."/>
            <person name="Kim S.-B."/>
        </authorList>
    </citation>
    <scope>NUCLEOTIDE SEQUENCE [LARGE SCALE GENOMIC DNA]</scope>
    <source>
        <strain evidence="1 2">MMS21-Er5</strain>
    </source>
</reference>
<accession>A0ABY4LNR6</accession>
<dbReference type="SUPFAM" id="SSF53955">
    <property type="entry name" value="Lysozyme-like"/>
    <property type="match status" value="1"/>
</dbReference>
<keyword evidence="2" id="KW-1185">Reference proteome</keyword>
<dbReference type="Gene3D" id="1.10.530.10">
    <property type="match status" value="1"/>
</dbReference>
<sequence>MKELKENTFYIAKDPATKTNREYPITNLPYHAIDKLFHFEKSMPANQKTYTTLTKALNDTLRKFEINSCLRKIHFIAQIYWKTGYFSSTKEKNADNQLYYPYVERGFMQLTGTKKGEPGLQRW</sequence>
<name>A0ABY4LNR6_9FLAO</name>